<feature type="domain" description="Thiopeptide-type bacteriocin biosynthesis" evidence="2">
    <location>
        <begin position="89"/>
        <end position="422"/>
    </location>
</feature>
<dbReference type="Pfam" id="PF14028">
    <property type="entry name" value="Lant_dehydr_C"/>
    <property type="match status" value="1"/>
</dbReference>
<protein>
    <recommendedName>
        <fullName evidence="2">Thiopeptide-type bacteriocin biosynthesis domain-containing protein</fullName>
    </recommendedName>
</protein>
<reference evidence="3 4" key="1">
    <citation type="submission" date="2019-09" db="EMBL/GenBank/DDBJ databases">
        <title>Screening of Novel Bioactive Compounds from Soil-Associated.</title>
        <authorList>
            <person name="Gong X."/>
        </authorList>
    </citation>
    <scope>NUCLEOTIDE SEQUENCE [LARGE SCALE GENOMIC DNA]</scope>
    <source>
        <strain evidence="3 4">Gxj-6</strain>
    </source>
</reference>
<dbReference type="Proteomes" id="UP000327011">
    <property type="component" value="Unassembled WGS sequence"/>
</dbReference>
<comment type="caution">
    <text evidence="3">The sequence shown here is derived from an EMBL/GenBank/DDBJ whole genome shotgun (WGS) entry which is preliminary data.</text>
</comment>
<keyword evidence="4" id="KW-1185">Reference proteome</keyword>
<feature type="compositionally biased region" description="Low complexity" evidence="1">
    <location>
        <begin position="56"/>
        <end position="69"/>
    </location>
</feature>
<evidence type="ECO:0000256" key="1">
    <source>
        <dbReference type="SAM" id="MobiDB-lite"/>
    </source>
</evidence>
<feature type="region of interest" description="Disordered" evidence="1">
    <location>
        <begin position="1"/>
        <end position="83"/>
    </location>
</feature>
<sequence length="441" mass="49805">MVALDRHPAPARAGPPGGRALPPRTRRLLLPAARRHPGARRRPDPSPPLRPPAVQPARAAGRAGDAPASPRRHHLPRTGAPVNDLTTPWHSIQVRYYETDKDALILDAVRPLLGELGDRVRQPYFVRHWRRGPHLRLNLRAADDVWQEEILPLATERLGRYLGEHPSRAVLDEAALEEAHRALALRENELGPLRPWYPDNTIQTEPYEDRRHVLGSQTLVDLLDHFHAESSRIAFGTLAAIRRGDLSLFQLSLDLMIAFAHTSVPPISRGYMSFRSHADAFASYCVDRDGVRAGFEAKYRQHERQLRALVRRRVAEVDEGRTPPHVREWLDHVERGKALAAPLIRDRRIDLDAGPREPGMPQLHTVDFHEILLATGRYRTEVLGSDWFLGHRLAVNTLYSHLGRLGLVPLQRYLFCHLVAAAVEAEYGISPVEKALAWARS</sequence>
<dbReference type="NCBIfam" id="NF045556">
    <property type="entry name" value="TbtD_PbtD_pyrid"/>
    <property type="match status" value="1"/>
</dbReference>
<organism evidence="3 4">
    <name type="scientific">Microbispora cellulosiformans</name>
    <dbReference type="NCBI Taxonomy" id="2614688"/>
    <lineage>
        <taxon>Bacteria</taxon>
        <taxon>Bacillati</taxon>
        <taxon>Actinomycetota</taxon>
        <taxon>Actinomycetes</taxon>
        <taxon>Streptosporangiales</taxon>
        <taxon>Streptosporangiaceae</taxon>
        <taxon>Microbispora</taxon>
    </lineage>
</organism>
<evidence type="ECO:0000259" key="2">
    <source>
        <dbReference type="Pfam" id="PF14028"/>
    </source>
</evidence>
<dbReference type="EMBL" id="VYTZ01000001">
    <property type="protein sequence ID" value="KAA9381346.1"/>
    <property type="molecule type" value="Genomic_DNA"/>
</dbReference>
<accession>A0A5J5K8V0</accession>
<name>A0A5J5K8V0_9ACTN</name>
<gene>
    <name evidence="3" type="ORF">F5972_00365</name>
</gene>
<proteinExistence type="predicted"/>
<evidence type="ECO:0000313" key="3">
    <source>
        <dbReference type="EMBL" id="KAA9381346.1"/>
    </source>
</evidence>
<evidence type="ECO:0000313" key="4">
    <source>
        <dbReference type="Proteomes" id="UP000327011"/>
    </source>
</evidence>
<dbReference type="InterPro" id="IPR054643">
    <property type="entry name" value="TbtD_PbtD_pyrid"/>
</dbReference>
<feature type="compositionally biased region" description="Pro residues" evidence="1">
    <location>
        <begin position="45"/>
        <end position="54"/>
    </location>
</feature>
<feature type="compositionally biased region" description="Low complexity" evidence="1">
    <location>
        <begin position="10"/>
        <end position="32"/>
    </location>
</feature>
<dbReference type="AlphaFoldDB" id="A0A5J5K8V0"/>
<dbReference type="InterPro" id="IPR023809">
    <property type="entry name" value="Thiopep_bacteriocin_synth_dom"/>
</dbReference>